<feature type="non-terminal residue" evidence="2">
    <location>
        <position position="135"/>
    </location>
</feature>
<protein>
    <recommendedName>
        <fullName evidence="3">SH3b domain-containing protein</fullName>
    </recommendedName>
</protein>
<organism evidence="2">
    <name type="scientific">marine sediment metagenome</name>
    <dbReference type="NCBI Taxonomy" id="412755"/>
    <lineage>
        <taxon>unclassified sequences</taxon>
        <taxon>metagenomes</taxon>
        <taxon>ecological metagenomes</taxon>
    </lineage>
</organism>
<proteinExistence type="predicted"/>
<dbReference type="PROSITE" id="PS51257">
    <property type="entry name" value="PROKAR_LIPOPROTEIN"/>
    <property type="match status" value="1"/>
</dbReference>
<evidence type="ECO:0008006" key="3">
    <source>
        <dbReference type="Google" id="ProtNLM"/>
    </source>
</evidence>
<evidence type="ECO:0000313" key="2">
    <source>
        <dbReference type="EMBL" id="GAF78311.1"/>
    </source>
</evidence>
<name>X0ST26_9ZZZZ</name>
<feature type="region of interest" description="Disordered" evidence="1">
    <location>
        <begin position="29"/>
        <end position="59"/>
    </location>
</feature>
<dbReference type="EMBL" id="BARS01007101">
    <property type="protein sequence ID" value="GAF78311.1"/>
    <property type="molecule type" value="Genomic_DNA"/>
</dbReference>
<dbReference type="AlphaFoldDB" id="X0ST26"/>
<sequence length="135" mass="14665">MARIIAVLLLLFAALALLAACNDESDFLFEDEEPEATGTPPFEQRTPEPSPEGSPLAADATPVTAFEIEVEDNVIRRSKPSREGTVEGSLKPGDKATVVAHVPGEEVEADNDIWYQLEDGTFVYSGVVEEVEEME</sequence>
<accession>X0ST26</accession>
<reference evidence="2" key="1">
    <citation type="journal article" date="2014" name="Front. Microbiol.">
        <title>High frequency of phylogenetically diverse reductive dehalogenase-homologous genes in deep subseafloor sedimentary metagenomes.</title>
        <authorList>
            <person name="Kawai M."/>
            <person name="Futagami T."/>
            <person name="Toyoda A."/>
            <person name="Takaki Y."/>
            <person name="Nishi S."/>
            <person name="Hori S."/>
            <person name="Arai W."/>
            <person name="Tsubouchi T."/>
            <person name="Morono Y."/>
            <person name="Uchiyama I."/>
            <person name="Ito T."/>
            <person name="Fujiyama A."/>
            <person name="Inagaki F."/>
            <person name="Takami H."/>
        </authorList>
    </citation>
    <scope>NUCLEOTIDE SEQUENCE</scope>
    <source>
        <strain evidence="2">Expedition CK06-06</strain>
    </source>
</reference>
<evidence type="ECO:0000256" key="1">
    <source>
        <dbReference type="SAM" id="MobiDB-lite"/>
    </source>
</evidence>
<gene>
    <name evidence="2" type="ORF">S01H1_13740</name>
</gene>
<comment type="caution">
    <text evidence="2">The sequence shown here is derived from an EMBL/GenBank/DDBJ whole genome shotgun (WGS) entry which is preliminary data.</text>
</comment>